<dbReference type="InterPro" id="IPR001173">
    <property type="entry name" value="Glyco_trans_2-like"/>
</dbReference>
<dbReference type="PANTHER" id="PTHR22916">
    <property type="entry name" value="GLYCOSYLTRANSFERASE"/>
    <property type="match status" value="1"/>
</dbReference>
<organism evidence="2 3">
    <name type="scientific">Arcicella aquatica</name>
    <dbReference type="NCBI Taxonomy" id="217141"/>
    <lineage>
        <taxon>Bacteria</taxon>
        <taxon>Pseudomonadati</taxon>
        <taxon>Bacteroidota</taxon>
        <taxon>Cytophagia</taxon>
        <taxon>Cytophagales</taxon>
        <taxon>Flectobacillaceae</taxon>
        <taxon>Arcicella</taxon>
    </lineage>
</organism>
<dbReference type="InterPro" id="IPR029044">
    <property type="entry name" value="Nucleotide-diphossugar_trans"/>
</dbReference>
<accession>A0ABU5QJN4</accession>
<dbReference type="SUPFAM" id="SSF53448">
    <property type="entry name" value="Nucleotide-diphospho-sugar transferases"/>
    <property type="match status" value="1"/>
</dbReference>
<reference evidence="2 3" key="1">
    <citation type="submission" date="2023-12" db="EMBL/GenBank/DDBJ databases">
        <title>Novel species of the genus Arcicella isolated from rivers.</title>
        <authorList>
            <person name="Lu H."/>
        </authorList>
    </citation>
    <scope>NUCLEOTIDE SEQUENCE [LARGE SCALE GENOMIC DNA]</scope>
    <source>
        <strain evidence="2 3">LMG 21963</strain>
    </source>
</reference>
<dbReference type="EMBL" id="JAYFUL010000006">
    <property type="protein sequence ID" value="MEA5257281.1"/>
    <property type="molecule type" value="Genomic_DNA"/>
</dbReference>
<sequence>MSLETPQNPVSCISVVMCTYNGINFIEEQLDCIINQTYPLKEILIFDDASTDGTWDKLQELKVKYPILSIQQNEKNLGFNVNFQQALMAANGDIIAIADQDDIWALNKIQRLMEAWTEDTPIIHCDSIRFNGEVPKNPQPTPNYLRFSGNDPRKLFFYNTVSGHAMLVKKSFLKEVIPFPIAEGFFYDWWMTVVAACNGGVSYLNEILVFQRVHGKNASIDFSTNGNQSFIKHRKDAFNHMSQFLKYNKIPAEQLKFTSRLNKLFEKKSDNIIYKLFFMMLIWKNRNLLFSCMVRKPSLLPYTKYSIQWAIK</sequence>
<keyword evidence="2" id="KW-0328">Glycosyltransferase</keyword>
<dbReference type="RefSeq" id="WP_323247555.1">
    <property type="nucleotide sequence ID" value="NZ_JAYFUL010000006.1"/>
</dbReference>
<dbReference type="Proteomes" id="UP001304671">
    <property type="component" value="Unassembled WGS sequence"/>
</dbReference>
<gene>
    <name evidence="2" type="ORF">VB264_05740</name>
</gene>
<evidence type="ECO:0000259" key="1">
    <source>
        <dbReference type="Pfam" id="PF00535"/>
    </source>
</evidence>
<proteinExistence type="predicted"/>
<dbReference type="GO" id="GO:0016757">
    <property type="term" value="F:glycosyltransferase activity"/>
    <property type="evidence" value="ECO:0007669"/>
    <property type="project" value="UniProtKB-KW"/>
</dbReference>
<dbReference type="Pfam" id="PF00535">
    <property type="entry name" value="Glycos_transf_2"/>
    <property type="match status" value="1"/>
</dbReference>
<dbReference type="EC" id="2.4.-.-" evidence="2"/>
<dbReference type="PANTHER" id="PTHR22916:SF3">
    <property type="entry name" value="UDP-GLCNAC:BETAGAL BETA-1,3-N-ACETYLGLUCOSAMINYLTRANSFERASE-LIKE PROTEIN 1"/>
    <property type="match status" value="1"/>
</dbReference>
<evidence type="ECO:0000313" key="3">
    <source>
        <dbReference type="Proteomes" id="UP001304671"/>
    </source>
</evidence>
<dbReference type="Gene3D" id="3.90.550.10">
    <property type="entry name" value="Spore Coat Polysaccharide Biosynthesis Protein SpsA, Chain A"/>
    <property type="match status" value="1"/>
</dbReference>
<name>A0ABU5QJN4_9BACT</name>
<keyword evidence="3" id="KW-1185">Reference proteome</keyword>
<feature type="domain" description="Glycosyltransferase 2-like" evidence="1">
    <location>
        <begin position="14"/>
        <end position="176"/>
    </location>
</feature>
<keyword evidence="2" id="KW-0808">Transferase</keyword>
<comment type="caution">
    <text evidence="2">The sequence shown here is derived from an EMBL/GenBank/DDBJ whole genome shotgun (WGS) entry which is preliminary data.</text>
</comment>
<evidence type="ECO:0000313" key="2">
    <source>
        <dbReference type="EMBL" id="MEA5257281.1"/>
    </source>
</evidence>
<protein>
    <submittedName>
        <fullName evidence="2">Glycosyltransferase</fullName>
        <ecNumber evidence="2">2.4.-.-</ecNumber>
    </submittedName>
</protein>